<keyword evidence="2" id="KW-1185">Reference proteome</keyword>
<gene>
    <name evidence="1" type="ORF">NEF87_004796</name>
</gene>
<reference evidence="1" key="1">
    <citation type="submission" date="2022-09" db="EMBL/GenBank/DDBJ databases">
        <title>Actin cytoskeleton and complex cell architecture in an #Asgard archaeon.</title>
        <authorList>
            <person name="Ponce Toledo R.I."/>
            <person name="Schleper C."/>
            <person name="Rodrigues Oliveira T."/>
            <person name="Wollweber F."/>
            <person name="Xu J."/>
            <person name="Rittmann S."/>
            <person name="Klingl A."/>
            <person name="Pilhofer M."/>
        </authorList>
    </citation>
    <scope>NUCLEOTIDE SEQUENCE</scope>
    <source>
        <strain evidence="1">B-35</strain>
    </source>
</reference>
<proteinExistence type="predicted"/>
<name>A0ABY6I115_9ARCH</name>
<accession>A0ABY6I115</accession>
<dbReference type="EMBL" id="CP104013">
    <property type="protein sequence ID" value="UYP48511.1"/>
    <property type="molecule type" value="Genomic_DNA"/>
</dbReference>
<protein>
    <submittedName>
        <fullName evidence="1">Uncharacterized protein</fullName>
    </submittedName>
</protein>
<sequence length="128" mass="14482">MISTELNIGDCPYCGDEMFVFRTQSRSRMAKCINECCPAQFGYGIPKKGNLEITALFCPKPIPSRKGLEPQPHSHIQLLAVIPKQYIKTGTFRSQSKKTYFWTMGPCFTCSQRSTCEALAEAKEEFLE</sequence>
<dbReference type="Proteomes" id="UP001208689">
    <property type="component" value="Chromosome"/>
</dbReference>
<evidence type="ECO:0000313" key="1">
    <source>
        <dbReference type="EMBL" id="UYP48511.1"/>
    </source>
</evidence>
<evidence type="ECO:0000313" key="2">
    <source>
        <dbReference type="Proteomes" id="UP001208689"/>
    </source>
</evidence>
<organism evidence="1 2">
    <name type="scientific">Candidatus Lokiarchaeum ossiferum</name>
    <dbReference type="NCBI Taxonomy" id="2951803"/>
    <lineage>
        <taxon>Archaea</taxon>
        <taxon>Promethearchaeati</taxon>
        <taxon>Promethearchaeota</taxon>
        <taxon>Promethearchaeia</taxon>
        <taxon>Promethearchaeales</taxon>
        <taxon>Promethearchaeaceae</taxon>
        <taxon>Candidatus Lokiarchaeum</taxon>
    </lineage>
</organism>